<dbReference type="EMBL" id="MN552143">
    <property type="protein sequence ID" value="QGJ84821.1"/>
    <property type="molecule type" value="Genomic_DNA"/>
</dbReference>
<dbReference type="Pfam" id="PF24729">
    <property type="entry name" value="Acb2_Tad1_hairpin"/>
    <property type="match status" value="1"/>
</dbReference>
<evidence type="ECO:0000256" key="1">
    <source>
        <dbReference type="ARBA" id="ARBA00022741"/>
    </source>
</evidence>
<name>A0A649V1T2_9CAUD</name>
<evidence type="ECO:0000313" key="4">
    <source>
        <dbReference type="Proteomes" id="UP000424451"/>
    </source>
</evidence>
<keyword evidence="1" id="KW-0547">Nucleotide-binding</keyword>
<evidence type="ECO:0000313" key="3">
    <source>
        <dbReference type="EMBL" id="QGJ84821.1"/>
    </source>
</evidence>
<protein>
    <recommendedName>
        <fullName evidence="2">Acb2/Tad1 hairpin domain-containing protein</fullName>
    </recommendedName>
</protein>
<organism evidence="3 4">
    <name type="scientific">Lactococcus phage P1046</name>
    <dbReference type="NCBI Taxonomy" id="2662294"/>
    <lineage>
        <taxon>Viruses</taxon>
        <taxon>Duplodnaviria</taxon>
        <taxon>Heunggongvirae</taxon>
        <taxon>Uroviricota</taxon>
        <taxon>Caudoviricetes</taxon>
        <taxon>Fremauxvirus</taxon>
        <taxon>Fremauxvirus CHPC971</taxon>
    </lineage>
</organism>
<dbReference type="Proteomes" id="UP000424451">
    <property type="component" value="Segment"/>
</dbReference>
<sequence length="117" mass="13006">MAFEIVKLGTDKYTEVLADAHKSYNCSPNFAVRTKATGEILADIHFQDGPVKEKGLNGVANEDLIVMVMHRLNQFQESEYACKENADAVKHLQGALDALRTRTNKRVQRGVEGTSIK</sequence>
<proteinExistence type="predicted"/>
<reference evidence="3 4" key="1">
    <citation type="submission" date="2019-10" db="EMBL/GenBank/DDBJ databases">
        <title>Complete Genome of L. lactis phage P1046.</title>
        <authorList>
            <person name="Brinks E."/>
        </authorList>
    </citation>
    <scope>NUCLEOTIDE SEQUENCE [LARGE SCALE GENOMIC DNA]</scope>
</reference>
<accession>A0A649V1T2</accession>
<evidence type="ECO:0000259" key="2">
    <source>
        <dbReference type="Pfam" id="PF24729"/>
    </source>
</evidence>
<dbReference type="InterPro" id="IPR056098">
    <property type="entry name" value="Acb2/Tad1_hairpin"/>
</dbReference>
<feature type="domain" description="Acb2/Tad1 hairpin" evidence="2">
    <location>
        <begin position="41"/>
        <end position="98"/>
    </location>
</feature>